<gene>
    <name evidence="1" type="ORF">CEPIT_LOCUS3935</name>
</gene>
<protein>
    <submittedName>
        <fullName evidence="1">Uncharacterized protein</fullName>
    </submittedName>
</protein>
<name>A0AAV0CB91_9ASTE</name>
<dbReference type="Proteomes" id="UP001152523">
    <property type="component" value="Unassembled WGS sequence"/>
</dbReference>
<evidence type="ECO:0000313" key="2">
    <source>
        <dbReference type="Proteomes" id="UP001152523"/>
    </source>
</evidence>
<dbReference type="EMBL" id="CAMAPF010000021">
    <property type="protein sequence ID" value="CAH9071509.1"/>
    <property type="molecule type" value="Genomic_DNA"/>
</dbReference>
<accession>A0AAV0CB91</accession>
<dbReference type="AlphaFoldDB" id="A0AAV0CB91"/>
<comment type="caution">
    <text evidence="1">The sequence shown here is derived from an EMBL/GenBank/DDBJ whole genome shotgun (WGS) entry which is preliminary data.</text>
</comment>
<keyword evidence="2" id="KW-1185">Reference proteome</keyword>
<proteinExistence type="predicted"/>
<reference evidence="1" key="1">
    <citation type="submission" date="2022-07" db="EMBL/GenBank/DDBJ databases">
        <authorList>
            <person name="Macas J."/>
            <person name="Novak P."/>
            <person name="Neumann P."/>
        </authorList>
    </citation>
    <scope>NUCLEOTIDE SEQUENCE</scope>
</reference>
<evidence type="ECO:0000313" key="1">
    <source>
        <dbReference type="EMBL" id="CAH9071509.1"/>
    </source>
</evidence>
<sequence>MEDIINNYRKMAIGEAGNELNFDTEEAGDEEVIEDQIGFPVVGTVISDRKVNFQAFQDAMTSA</sequence>
<organism evidence="1 2">
    <name type="scientific">Cuscuta epithymum</name>
    <dbReference type="NCBI Taxonomy" id="186058"/>
    <lineage>
        <taxon>Eukaryota</taxon>
        <taxon>Viridiplantae</taxon>
        <taxon>Streptophyta</taxon>
        <taxon>Embryophyta</taxon>
        <taxon>Tracheophyta</taxon>
        <taxon>Spermatophyta</taxon>
        <taxon>Magnoliopsida</taxon>
        <taxon>eudicotyledons</taxon>
        <taxon>Gunneridae</taxon>
        <taxon>Pentapetalae</taxon>
        <taxon>asterids</taxon>
        <taxon>lamiids</taxon>
        <taxon>Solanales</taxon>
        <taxon>Convolvulaceae</taxon>
        <taxon>Cuscuteae</taxon>
        <taxon>Cuscuta</taxon>
        <taxon>Cuscuta subgen. Cuscuta</taxon>
    </lineage>
</organism>